<dbReference type="Pfam" id="PF09723">
    <property type="entry name" value="Zn_ribbon_8"/>
    <property type="match status" value="1"/>
</dbReference>
<proteinExistence type="predicted"/>
<evidence type="ECO:0000259" key="1">
    <source>
        <dbReference type="SMART" id="SM00834"/>
    </source>
</evidence>
<dbReference type="AlphaFoldDB" id="A0AA96GFE0"/>
<keyword evidence="3" id="KW-1185">Reference proteome</keyword>
<organism evidence="2 3">
    <name type="scientific">Candidatus Nitrospira neomarina</name>
    <dbReference type="NCBI Taxonomy" id="3020899"/>
    <lineage>
        <taxon>Bacteria</taxon>
        <taxon>Pseudomonadati</taxon>
        <taxon>Nitrospirota</taxon>
        <taxon>Nitrospiria</taxon>
        <taxon>Nitrospirales</taxon>
        <taxon>Nitrospiraceae</taxon>
        <taxon>Nitrospira</taxon>
    </lineage>
</organism>
<evidence type="ECO:0000313" key="3">
    <source>
        <dbReference type="Proteomes" id="UP001302494"/>
    </source>
</evidence>
<dbReference type="RefSeq" id="WP_312741823.1">
    <property type="nucleotide sequence ID" value="NZ_CP116968.1"/>
</dbReference>
<dbReference type="EMBL" id="CP116968">
    <property type="protein sequence ID" value="WNM60711.1"/>
    <property type="molecule type" value="Genomic_DNA"/>
</dbReference>
<protein>
    <submittedName>
        <fullName evidence="2">Zinc ribbon domain-containing protein</fullName>
    </submittedName>
</protein>
<reference evidence="2 3" key="1">
    <citation type="submission" date="2023-01" db="EMBL/GenBank/DDBJ databases">
        <title>Cultivation and genomic characterization of new, ubiquitous marine nitrite-oxidizing bacteria from the Nitrospirales.</title>
        <authorList>
            <person name="Mueller A.J."/>
            <person name="Daebeler A."/>
            <person name="Herbold C.W."/>
            <person name="Kirkegaard R.H."/>
            <person name="Daims H."/>
        </authorList>
    </citation>
    <scope>NUCLEOTIDE SEQUENCE [LARGE SCALE GENOMIC DNA]</scope>
    <source>
        <strain evidence="2 3">DK</strain>
    </source>
</reference>
<evidence type="ECO:0000313" key="2">
    <source>
        <dbReference type="EMBL" id="WNM60711.1"/>
    </source>
</evidence>
<gene>
    <name evidence="2" type="ORF">PQG83_13180</name>
</gene>
<sequence>MPIFAYRCQECSHQFEMLVHGSTIPQCPECQADRLEKQLTGFAVGGTGSGMNIVDPGSCGSCGDPRGPGACSMN</sequence>
<dbReference type="InterPro" id="IPR013429">
    <property type="entry name" value="Regulatory_FmdB_Zinc_ribbon"/>
</dbReference>
<name>A0AA96GFE0_9BACT</name>
<accession>A0AA96GFE0</accession>
<feature type="domain" description="Putative regulatory protein FmdB zinc ribbon" evidence="1">
    <location>
        <begin position="1"/>
        <end position="40"/>
    </location>
</feature>
<dbReference type="NCBIfam" id="TIGR02605">
    <property type="entry name" value="CxxC_CxxC_SSSS"/>
    <property type="match status" value="1"/>
</dbReference>
<dbReference type="Proteomes" id="UP001302494">
    <property type="component" value="Chromosome"/>
</dbReference>
<dbReference type="SMART" id="SM00834">
    <property type="entry name" value="CxxC_CXXC_SSSS"/>
    <property type="match status" value="1"/>
</dbReference>
<dbReference type="KEGG" id="nneo:PQG83_13180"/>